<name>A0A9Q1HIP9_CONCO</name>
<dbReference type="GO" id="GO:0004674">
    <property type="term" value="F:protein serine/threonine kinase activity"/>
    <property type="evidence" value="ECO:0007669"/>
    <property type="project" value="UniProtKB-KW"/>
</dbReference>
<evidence type="ECO:0000256" key="1">
    <source>
        <dbReference type="ARBA" id="ARBA00012513"/>
    </source>
</evidence>
<dbReference type="InterPro" id="IPR000719">
    <property type="entry name" value="Prot_kinase_dom"/>
</dbReference>
<organism evidence="10 11">
    <name type="scientific">Conger conger</name>
    <name type="common">Conger eel</name>
    <name type="synonym">Muraena conger</name>
    <dbReference type="NCBI Taxonomy" id="82655"/>
    <lineage>
        <taxon>Eukaryota</taxon>
        <taxon>Metazoa</taxon>
        <taxon>Chordata</taxon>
        <taxon>Craniata</taxon>
        <taxon>Vertebrata</taxon>
        <taxon>Euteleostomi</taxon>
        <taxon>Actinopterygii</taxon>
        <taxon>Neopterygii</taxon>
        <taxon>Teleostei</taxon>
        <taxon>Anguilliformes</taxon>
        <taxon>Congridae</taxon>
        <taxon>Conger</taxon>
    </lineage>
</organism>
<evidence type="ECO:0000256" key="5">
    <source>
        <dbReference type="ARBA" id="ARBA00022777"/>
    </source>
</evidence>
<dbReference type="GO" id="GO:0005524">
    <property type="term" value="F:ATP binding"/>
    <property type="evidence" value="ECO:0007669"/>
    <property type="project" value="UniProtKB-KW"/>
</dbReference>
<dbReference type="AlphaFoldDB" id="A0A9Q1HIP9"/>
<dbReference type="EMBL" id="JAFJMO010000827">
    <property type="protein sequence ID" value="KAJ8245752.1"/>
    <property type="molecule type" value="Genomic_DNA"/>
</dbReference>
<dbReference type="PANTHER" id="PTHR44899:SF3">
    <property type="entry name" value="SERINE_THREONINE-PROTEIN KINASE NEK1"/>
    <property type="match status" value="1"/>
</dbReference>
<dbReference type="InterPro" id="IPR011009">
    <property type="entry name" value="Kinase-like_dom_sf"/>
</dbReference>
<evidence type="ECO:0000256" key="6">
    <source>
        <dbReference type="ARBA" id="ARBA00022840"/>
    </source>
</evidence>
<dbReference type="OrthoDB" id="248923at2759"/>
<protein>
    <recommendedName>
        <fullName evidence="1">non-specific serine/threonine protein kinase</fullName>
        <ecNumber evidence="1">2.7.11.1</ecNumber>
    </recommendedName>
</protein>
<keyword evidence="11" id="KW-1185">Reference proteome</keyword>
<comment type="catalytic activity">
    <reaction evidence="8">
        <text>L-seryl-[protein] + ATP = O-phospho-L-seryl-[protein] + ADP + H(+)</text>
        <dbReference type="Rhea" id="RHEA:17989"/>
        <dbReference type="Rhea" id="RHEA-COMP:9863"/>
        <dbReference type="Rhea" id="RHEA-COMP:11604"/>
        <dbReference type="ChEBI" id="CHEBI:15378"/>
        <dbReference type="ChEBI" id="CHEBI:29999"/>
        <dbReference type="ChEBI" id="CHEBI:30616"/>
        <dbReference type="ChEBI" id="CHEBI:83421"/>
        <dbReference type="ChEBI" id="CHEBI:456216"/>
        <dbReference type="EC" id="2.7.11.1"/>
    </reaction>
</comment>
<dbReference type="PANTHER" id="PTHR44899">
    <property type="entry name" value="CAMK FAMILY PROTEIN KINASE"/>
    <property type="match status" value="1"/>
</dbReference>
<evidence type="ECO:0000256" key="8">
    <source>
        <dbReference type="ARBA" id="ARBA00048679"/>
    </source>
</evidence>
<comment type="catalytic activity">
    <reaction evidence="7">
        <text>L-threonyl-[protein] + ATP = O-phospho-L-threonyl-[protein] + ADP + H(+)</text>
        <dbReference type="Rhea" id="RHEA:46608"/>
        <dbReference type="Rhea" id="RHEA-COMP:11060"/>
        <dbReference type="Rhea" id="RHEA-COMP:11605"/>
        <dbReference type="ChEBI" id="CHEBI:15378"/>
        <dbReference type="ChEBI" id="CHEBI:30013"/>
        <dbReference type="ChEBI" id="CHEBI:30616"/>
        <dbReference type="ChEBI" id="CHEBI:61977"/>
        <dbReference type="ChEBI" id="CHEBI:456216"/>
        <dbReference type="EC" id="2.7.11.1"/>
    </reaction>
</comment>
<comment type="caution">
    <text evidence="10">The sequence shown here is derived from an EMBL/GenBank/DDBJ whole genome shotgun (WGS) entry which is preliminary data.</text>
</comment>
<evidence type="ECO:0000256" key="7">
    <source>
        <dbReference type="ARBA" id="ARBA00047899"/>
    </source>
</evidence>
<keyword evidence="2" id="KW-0723">Serine/threonine-protein kinase</keyword>
<reference evidence="10" key="1">
    <citation type="journal article" date="2023" name="Science">
        <title>Genome structures resolve the early diversification of teleost fishes.</title>
        <authorList>
            <person name="Parey E."/>
            <person name="Louis A."/>
            <person name="Montfort J."/>
            <person name="Bouchez O."/>
            <person name="Roques C."/>
            <person name="Iampietro C."/>
            <person name="Lluch J."/>
            <person name="Castinel A."/>
            <person name="Donnadieu C."/>
            <person name="Desvignes T."/>
            <person name="Floi Bucao C."/>
            <person name="Jouanno E."/>
            <person name="Wen M."/>
            <person name="Mejri S."/>
            <person name="Dirks R."/>
            <person name="Jansen H."/>
            <person name="Henkel C."/>
            <person name="Chen W.J."/>
            <person name="Zahm M."/>
            <person name="Cabau C."/>
            <person name="Klopp C."/>
            <person name="Thompson A.W."/>
            <person name="Robinson-Rechavi M."/>
            <person name="Braasch I."/>
            <person name="Lecointre G."/>
            <person name="Bobe J."/>
            <person name="Postlethwait J.H."/>
            <person name="Berthelot C."/>
            <person name="Roest Crollius H."/>
            <person name="Guiguen Y."/>
        </authorList>
    </citation>
    <scope>NUCLEOTIDE SEQUENCE</scope>
    <source>
        <strain evidence="10">Concon-B</strain>
    </source>
</reference>
<keyword evidence="4" id="KW-0547">Nucleotide-binding</keyword>
<dbReference type="Pfam" id="PF00069">
    <property type="entry name" value="Pkinase"/>
    <property type="match status" value="1"/>
</dbReference>
<gene>
    <name evidence="10" type="ORF">COCON_G00235160</name>
</gene>
<dbReference type="PROSITE" id="PS50011">
    <property type="entry name" value="PROTEIN_KINASE_DOM"/>
    <property type="match status" value="1"/>
</dbReference>
<evidence type="ECO:0000259" key="9">
    <source>
        <dbReference type="PROSITE" id="PS50011"/>
    </source>
</evidence>
<dbReference type="Proteomes" id="UP001152803">
    <property type="component" value="Unassembled WGS sequence"/>
</dbReference>
<accession>A0A9Q1HIP9</accession>
<evidence type="ECO:0000313" key="11">
    <source>
        <dbReference type="Proteomes" id="UP001152803"/>
    </source>
</evidence>
<dbReference type="Gene3D" id="1.10.510.10">
    <property type="entry name" value="Transferase(Phosphotransferase) domain 1"/>
    <property type="match status" value="1"/>
</dbReference>
<dbReference type="InterPro" id="IPR051131">
    <property type="entry name" value="NEK_Ser/Thr_kinase_NIMA"/>
</dbReference>
<dbReference type="EC" id="2.7.11.1" evidence="1"/>
<keyword evidence="5" id="KW-0418">Kinase</keyword>
<dbReference type="SMART" id="SM00220">
    <property type="entry name" value="S_TKc"/>
    <property type="match status" value="1"/>
</dbReference>
<feature type="domain" description="Protein kinase" evidence="9">
    <location>
        <begin position="1"/>
        <end position="145"/>
    </location>
</feature>
<sequence length="168" mass="19224">MWARGTKCRLRDNENGKFNNEEHILGQIWEDLSGRLGKTLERSSCYAHTEVGTFHYRSPERIEGKPYNSKSDVWALGCVLYELCELQPAFPEESMRDLFNTIVDGPHPTISGQFSTDLRDLVRDLLQKNPGDRPSASDIMARPCILRILCQKSMGIPEELKLKLEELN</sequence>
<evidence type="ECO:0000256" key="3">
    <source>
        <dbReference type="ARBA" id="ARBA00022679"/>
    </source>
</evidence>
<keyword evidence="6" id="KW-0067">ATP-binding</keyword>
<keyword evidence="3" id="KW-0808">Transferase</keyword>
<evidence type="ECO:0000313" key="10">
    <source>
        <dbReference type="EMBL" id="KAJ8245752.1"/>
    </source>
</evidence>
<evidence type="ECO:0000256" key="4">
    <source>
        <dbReference type="ARBA" id="ARBA00022741"/>
    </source>
</evidence>
<evidence type="ECO:0000256" key="2">
    <source>
        <dbReference type="ARBA" id="ARBA00022527"/>
    </source>
</evidence>
<dbReference type="SUPFAM" id="SSF56112">
    <property type="entry name" value="Protein kinase-like (PK-like)"/>
    <property type="match status" value="1"/>
</dbReference>
<proteinExistence type="predicted"/>